<sequence>MHRYVALVAVLAVSVIAEAPYPASGWRPEGAQFRLPTEYGAPLLLLQPQPRRVEVQITRENVQFAGRQIVQEQAPATTTTTTTTTTVEPVTQSSPVTTSTTEQVVLDPLNVQGLPTDQLKDFQQRANLRQQVVNRRLPANIAQRPLFPVNGQLRALPAVRGPVFKQQVVQQPQQVQPQGVPAETYGPPEQEEEQQQPEEQSTTTEQPQVPQDEGDDDYDDDDAGRTVVAVSNSFSGQYYILAPDNTLQRVIYSTMVTDEDRQVNGFSAQLKYAPVDPIRDPVYTYDEQGQLVRIYKK</sequence>
<feature type="chain" id="PRO_5008124623" evidence="2">
    <location>
        <begin position="26"/>
        <end position="297"/>
    </location>
</feature>
<name>A0A182JQT0_9DIPT</name>
<keyword evidence="4" id="KW-1185">Reference proteome</keyword>
<reference evidence="4" key="1">
    <citation type="submission" date="2013-03" db="EMBL/GenBank/DDBJ databases">
        <title>The Genome Sequence of Anopheles christyi ACHKN1017.</title>
        <authorList>
            <consortium name="The Broad Institute Genomics Platform"/>
            <person name="Neafsey D.E."/>
            <person name="Besansky N."/>
            <person name="Walker B."/>
            <person name="Young S.K."/>
            <person name="Zeng Q."/>
            <person name="Gargeya S."/>
            <person name="Fitzgerald M."/>
            <person name="Haas B."/>
            <person name="Abouelleil A."/>
            <person name="Allen A.W."/>
            <person name="Alvarado L."/>
            <person name="Arachchi H.M."/>
            <person name="Berlin A.M."/>
            <person name="Chapman S.B."/>
            <person name="Gainer-Dewar J."/>
            <person name="Goldberg J."/>
            <person name="Griggs A."/>
            <person name="Gujja S."/>
            <person name="Hansen M."/>
            <person name="Howarth C."/>
            <person name="Imamovic A."/>
            <person name="Ireland A."/>
            <person name="Larimer J."/>
            <person name="McCowan C."/>
            <person name="Murphy C."/>
            <person name="Pearson M."/>
            <person name="Poon T.W."/>
            <person name="Priest M."/>
            <person name="Roberts A."/>
            <person name="Saif S."/>
            <person name="Shea T."/>
            <person name="Sisk P."/>
            <person name="Sykes S."/>
            <person name="Wortman J."/>
            <person name="Nusbaum C."/>
            <person name="Birren B."/>
        </authorList>
    </citation>
    <scope>NUCLEOTIDE SEQUENCE [LARGE SCALE GENOMIC DNA]</scope>
    <source>
        <strain evidence="4">ACHKN1017</strain>
    </source>
</reference>
<organism evidence="3 4">
    <name type="scientific">Anopheles christyi</name>
    <dbReference type="NCBI Taxonomy" id="43041"/>
    <lineage>
        <taxon>Eukaryota</taxon>
        <taxon>Metazoa</taxon>
        <taxon>Ecdysozoa</taxon>
        <taxon>Arthropoda</taxon>
        <taxon>Hexapoda</taxon>
        <taxon>Insecta</taxon>
        <taxon>Pterygota</taxon>
        <taxon>Neoptera</taxon>
        <taxon>Endopterygota</taxon>
        <taxon>Diptera</taxon>
        <taxon>Nematocera</taxon>
        <taxon>Culicoidea</taxon>
        <taxon>Culicidae</taxon>
        <taxon>Anophelinae</taxon>
        <taxon>Anopheles</taxon>
    </lineage>
</organism>
<evidence type="ECO:0000256" key="2">
    <source>
        <dbReference type="SAM" id="SignalP"/>
    </source>
</evidence>
<dbReference type="VEuPathDB" id="VectorBase:ACHR000862"/>
<dbReference type="STRING" id="43041.A0A182JQT0"/>
<keyword evidence="2" id="KW-0732">Signal</keyword>
<dbReference type="EnsemblMetazoa" id="ACHR000862-RA">
    <property type="protein sequence ID" value="ACHR000862-PA"/>
    <property type="gene ID" value="ACHR000862"/>
</dbReference>
<feature type="compositionally biased region" description="Low complexity" evidence="1">
    <location>
        <begin position="197"/>
        <end position="211"/>
    </location>
</feature>
<protein>
    <submittedName>
        <fullName evidence="3">DUF4794 domain-containing protein</fullName>
    </submittedName>
</protein>
<feature type="region of interest" description="Disordered" evidence="1">
    <location>
        <begin position="76"/>
        <end position="99"/>
    </location>
</feature>
<evidence type="ECO:0000313" key="4">
    <source>
        <dbReference type="Proteomes" id="UP000075881"/>
    </source>
</evidence>
<accession>A0A182JQT0</accession>
<evidence type="ECO:0000313" key="3">
    <source>
        <dbReference type="EnsemblMetazoa" id="ACHR000862-PA"/>
    </source>
</evidence>
<feature type="region of interest" description="Disordered" evidence="1">
    <location>
        <begin position="170"/>
        <end position="223"/>
    </location>
</feature>
<reference evidence="3" key="2">
    <citation type="submission" date="2020-05" db="UniProtKB">
        <authorList>
            <consortium name="EnsemblMetazoa"/>
        </authorList>
    </citation>
    <scope>IDENTIFICATION</scope>
    <source>
        <strain evidence="3">ACHKN1017</strain>
    </source>
</reference>
<feature type="compositionally biased region" description="Low complexity" evidence="1">
    <location>
        <begin position="170"/>
        <end position="188"/>
    </location>
</feature>
<feature type="signal peptide" evidence="2">
    <location>
        <begin position="1"/>
        <end position="25"/>
    </location>
</feature>
<dbReference type="Proteomes" id="UP000075881">
    <property type="component" value="Unassembled WGS sequence"/>
</dbReference>
<proteinExistence type="predicted"/>
<evidence type="ECO:0000256" key="1">
    <source>
        <dbReference type="SAM" id="MobiDB-lite"/>
    </source>
</evidence>
<dbReference type="AlphaFoldDB" id="A0A182JQT0"/>
<feature type="compositionally biased region" description="Acidic residues" evidence="1">
    <location>
        <begin position="212"/>
        <end position="222"/>
    </location>
</feature>